<organism evidence="1 2">
    <name type="scientific">Synechococcus phage ACG-2014i</name>
    <dbReference type="NCBI Taxonomy" id="1493513"/>
    <lineage>
        <taxon>Viruses</taxon>
        <taxon>Duplodnaviria</taxon>
        <taxon>Heunggongvirae</taxon>
        <taxon>Uroviricota</taxon>
        <taxon>Caudoviricetes</taxon>
        <taxon>Pantevenvirales</taxon>
        <taxon>Kyanoviridae</taxon>
        <taxon>Chalconvirus</taxon>
        <taxon>Chalconvirus acg2014i</taxon>
    </lineage>
</organism>
<evidence type="ECO:0000313" key="2">
    <source>
        <dbReference type="Proteomes" id="UP000033009"/>
    </source>
</evidence>
<keyword evidence="2" id="KW-1185">Reference proteome</keyword>
<dbReference type="RefSeq" id="YP_009140893.1">
    <property type="nucleotide sequence ID" value="NC_027132.1"/>
</dbReference>
<dbReference type="GeneID" id="24404951"/>
<gene>
    <name evidence="1" type="ORF">Syn7803US120_104</name>
</gene>
<name>A0A0E3FHA0_9CAUD</name>
<dbReference type="Proteomes" id="UP000033009">
    <property type="component" value="Segment"/>
</dbReference>
<accession>A0A0E3FHA0</accession>
<dbReference type="EMBL" id="KJ019082">
    <property type="protein sequence ID" value="AIX26825.1"/>
    <property type="molecule type" value="Genomic_DNA"/>
</dbReference>
<evidence type="ECO:0000313" key="1">
    <source>
        <dbReference type="EMBL" id="AIX26825.1"/>
    </source>
</evidence>
<proteinExistence type="predicted"/>
<dbReference type="KEGG" id="vg:24404951"/>
<sequence length="207" mass="22730">MATSNVSQFLQTIGQGVKPNMFLVDIKFPDELGGSSTALGTDLSNILCKSAALPGSNLGVIEVPFRGRTVKIAGDRTFDTWSATFFNDKNMELRGLFEEWANQLNTHEANTAPRFLPDTASTGYMASLYVTQLEKDDKEGGSAIRTYKLHHCFPTNISQIDLAYDSNDQIEEFTVEWQYSFFTAQKENSETSGSANVKGTASAKSVV</sequence>
<reference evidence="1 2" key="1">
    <citation type="submission" date="2013-12" db="EMBL/GenBank/DDBJ databases">
        <title>Ecological redundancy of diverse viral populations within a natural community.</title>
        <authorList>
            <person name="Gregory A.C."/>
            <person name="LaButti K."/>
            <person name="Copeland A."/>
            <person name="Woyke T."/>
            <person name="Sullivan M.B."/>
        </authorList>
    </citation>
    <scope>NUCLEOTIDE SEQUENCE [LARGE SCALE GENOMIC DNA]</scope>
    <source>
        <strain evidence="1">Syn7803US120</strain>
    </source>
</reference>
<protein>
    <submittedName>
        <fullName evidence="1">Tail tube monomer protein</fullName>
    </submittedName>
</protein>